<keyword evidence="4" id="KW-0547">Nucleotide-binding</keyword>
<dbReference type="CDD" id="cd00483">
    <property type="entry name" value="HPPK"/>
    <property type="match status" value="1"/>
</dbReference>
<evidence type="ECO:0000259" key="8">
    <source>
        <dbReference type="Pfam" id="PF01288"/>
    </source>
</evidence>
<keyword evidence="5" id="KW-0418">Kinase</keyword>
<evidence type="ECO:0000256" key="6">
    <source>
        <dbReference type="ARBA" id="ARBA00022840"/>
    </source>
</evidence>
<dbReference type="InterPro" id="IPR000550">
    <property type="entry name" value="Hppk"/>
</dbReference>
<dbReference type="Proteomes" id="UP001057375">
    <property type="component" value="Unassembled WGS sequence"/>
</dbReference>
<evidence type="ECO:0000256" key="7">
    <source>
        <dbReference type="ARBA" id="ARBA00022909"/>
    </source>
</evidence>
<evidence type="ECO:0000256" key="2">
    <source>
        <dbReference type="ARBA" id="ARBA00013253"/>
    </source>
</evidence>
<dbReference type="PANTHER" id="PTHR43071">
    <property type="entry name" value="2-AMINO-4-HYDROXY-6-HYDROXYMETHYLDIHYDROPTERIDINE PYROPHOSPHOKINASE"/>
    <property type="match status" value="1"/>
</dbReference>
<feature type="domain" description="7,8-dihydro-6-hydroxymethylpterin-pyrophosphokinase" evidence="8">
    <location>
        <begin position="30"/>
        <end position="156"/>
    </location>
</feature>
<keyword evidence="7" id="KW-0289">Folate biosynthesis</keyword>
<keyword evidence="3" id="KW-0808">Transferase</keyword>
<dbReference type="SUPFAM" id="SSF55083">
    <property type="entry name" value="6-hydroxymethyl-7,8-dihydropterin pyrophosphokinase, HPPK"/>
    <property type="match status" value="1"/>
</dbReference>
<dbReference type="Pfam" id="PF01288">
    <property type="entry name" value="HPPK"/>
    <property type="match status" value="1"/>
</dbReference>
<sequence>MAKITGKILRPDILIPHDSTDSHSPSKIILQLGGNLGDVKKTFSDVVSALSEEVGKIIKTGSFYKSKAWGFESDDAFTNQVIELETSLLPHDLLHLTQKIEKRFGREKKTVDGYESRPVDIDILFYGDSSIETPDLTIPHKLMTERRFVLEPLREFWSEKKHPRLMKTVKELYESCPDSSEIIKEE</sequence>
<evidence type="ECO:0000256" key="1">
    <source>
        <dbReference type="ARBA" id="ARBA00005051"/>
    </source>
</evidence>
<name>A0ABQ5KPR4_9EUKA</name>
<evidence type="ECO:0000313" key="10">
    <source>
        <dbReference type="Proteomes" id="UP001057375"/>
    </source>
</evidence>
<dbReference type="Gene3D" id="3.30.70.560">
    <property type="entry name" value="7,8-Dihydro-6-hydroxymethylpterin-pyrophosphokinase HPPK"/>
    <property type="match status" value="1"/>
</dbReference>
<evidence type="ECO:0000313" key="9">
    <source>
        <dbReference type="EMBL" id="GKT34497.1"/>
    </source>
</evidence>
<accession>A0ABQ5KPR4</accession>
<evidence type="ECO:0000256" key="5">
    <source>
        <dbReference type="ARBA" id="ARBA00022777"/>
    </source>
</evidence>
<evidence type="ECO:0000256" key="4">
    <source>
        <dbReference type="ARBA" id="ARBA00022741"/>
    </source>
</evidence>
<dbReference type="EMBL" id="BQXS01010821">
    <property type="protein sequence ID" value="GKT34497.1"/>
    <property type="molecule type" value="Genomic_DNA"/>
</dbReference>
<gene>
    <name evidence="9" type="ORF">ADUPG1_007842</name>
</gene>
<comment type="caution">
    <text evidence="9">The sequence shown here is derived from an EMBL/GenBank/DDBJ whole genome shotgun (WGS) entry which is preliminary data.</text>
</comment>
<proteinExistence type="predicted"/>
<organism evidence="9 10">
    <name type="scientific">Aduncisulcus paluster</name>
    <dbReference type="NCBI Taxonomy" id="2918883"/>
    <lineage>
        <taxon>Eukaryota</taxon>
        <taxon>Metamonada</taxon>
        <taxon>Carpediemonas-like organisms</taxon>
        <taxon>Aduncisulcus</taxon>
    </lineage>
</organism>
<dbReference type="PANTHER" id="PTHR43071:SF1">
    <property type="entry name" value="2-AMINO-4-HYDROXY-6-HYDROXYMETHYLDIHYDROPTERIDINE PYROPHOSPHOKINASE"/>
    <property type="match status" value="1"/>
</dbReference>
<evidence type="ECO:0000256" key="3">
    <source>
        <dbReference type="ARBA" id="ARBA00022679"/>
    </source>
</evidence>
<keyword evidence="6" id="KW-0067">ATP-binding</keyword>
<comment type="pathway">
    <text evidence="1">Cofactor biosynthesis; tetrahydrofolate biosynthesis; 2-amino-4-hydroxy-6-hydroxymethyl-7,8-dihydropteridine diphosphate from 7,8-dihydroneopterin triphosphate: step 4/4.</text>
</comment>
<protein>
    <recommendedName>
        <fullName evidence="2">2-amino-4-hydroxy-6-hydroxymethyldihydropteridine diphosphokinase</fullName>
        <ecNumber evidence="2">2.7.6.3</ecNumber>
    </recommendedName>
</protein>
<dbReference type="NCBIfam" id="TIGR01498">
    <property type="entry name" value="folK"/>
    <property type="match status" value="1"/>
</dbReference>
<keyword evidence="10" id="KW-1185">Reference proteome</keyword>
<dbReference type="EC" id="2.7.6.3" evidence="2"/>
<reference evidence="9" key="1">
    <citation type="submission" date="2022-03" db="EMBL/GenBank/DDBJ databases">
        <title>Draft genome sequence of Aduncisulcus paluster, a free-living microaerophilic Fornicata.</title>
        <authorList>
            <person name="Yuyama I."/>
            <person name="Kume K."/>
            <person name="Tamura T."/>
            <person name="Inagaki Y."/>
            <person name="Hashimoto T."/>
        </authorList>
    </citation>
    <scope>NUCLEOTIDE SEQUENCE</scope>
    <source>
        <strain evidence="9">NY0171</strain>
    </source>
</reference>
<dbReference type="InterPro" id="IPR035907">
    <property type="entry name" value="Hppk_sf"/>
</dbReference>